<dbReference type="GO" id="GO:0003723">
    <property type="term" value="F:RNA binding"/>
    <property type="evidence" value="ECO:0007669"/>
    <property type="project" value="UniProtKB-UniRule"/>
</dbReference>
<dbReference type="InterPro" id="IPR012677">
    <property type="entry name" value="Nucleotide-bd_a/b_plait_sf"/>
</dbReference>
<dbReference type="Pfam" id="PF00076">
    <property type="entry name" value="RRM_1"/>
    <property type="match status" value="3"/>
</dbReference>
<dbReference type="InterPro" id="IPR000504">
    <property type="entry name" value="RRM_dom"/>
</dbReference>
<evidence type="ECO:0000256" key="3">
    <source>
        <dbReference type="PROSITE-ProRule" id="PRU00176"/>
    </source>
</evidence>
<feature type="domain" description="RRM" evidence="5">
    <location>
        <begin position="136"/>
        <end position="213"/>
    </location>
</feature>
<comment type="caution">
    <text evidence="6">The sequence shown here is derived from an EMBL/GenBank/DDBJ whole genome shotgun (WGS) entry which is preliminary data.</text>
</comment>
<reference evidence="6" key="1">
    <citation type="submission" date="2016-10" db="EMBL/GenBank/DDBJ databases">
        <authorList>
            <person name="Benchimol M."/>
            <person name="Almeida L.G."/>
            <person name="Vasconcelos A.T."/>
            <person name="Perreira-Neves A."/>
            <person name="Rosa I.A."/>
            <person name="Tasca T."/>
            <person name="Bogo M.R."/>
            <person name="de Souza W."/>
        </authorList>
    </citation>
    <scope>NUCLEOTIDE SEQUENCE [LARGE SCALE GENOMIC DNA]</scope>
    <source>
        <strain evidence="6">K</strain>
    </source>
</reference>
<accession>A0A1J4K2A1</accession>
<evidence type="ECO:0000256" key="2">
    <source>
        <dbReference type="ARBA" id="ARBA00022884"/>
    </source>
</evidence>
<dbReference type="OrthoDB" id="19742at2759"/>
<evidence type="ECO:0000256" key="1">
    <source>
        <dbReference type="ARBA" id="ARBA00022737"/>
    </source>
</evidence>
<dbReference type="RefSeq" id="XP_068358234.1">
    <property type="nucleotide sequence ID" value="XM_068492899.1"/>
</dbReference>
<dbReference type="CDD" id="cd00590">
    <property type="entry name" value="RRM_SF"/>
    <property type="match status" value="2"/>
</dbReference>
<dbReference type="InterPro" id="IPR035979">
    <property type="entry name" value="RBD_domain_sf"/>
</dbReference>
<gene>
    <name evidence="6" type="ORF">TRFO_06112</name>
</gene>
<dbReference type="Proteomes" id="UP000179807">
    <property type="component" value="Unassembled WGS sequence"/>
</dbReference>
<evidence type="ECO:0000313" key="7">
    <source>
        <dbReference type="Proteomes" id="UP000179807"/>
    </source>
</evidence>
<dbReference type="SMART" id="SM00360">
    <property type="entry name" value="RRM"/>
    <property type="match status" value="5"/>
</dbReference>
<evidence type="ECO:0000259" key="5">
    <source>
        <dbReference type="PROSITE" id="PS50102"/>
    </source>
</evidence>
<sequence length="768" mass="87141">MFSFEGKFNQILYKSLQFVITFDRNSTFFVVWPEMSSNSNTALFIHEIPIHVKEDEVRQRFQAYGKIANISIHKKNDKSSSVKILFSTHEEAQRALEGSRGLTLGGRSDIKIAWNQPQPHRYYNNQNNNNPERENTSLAITGLPPSNLPAHARDASLREFFSFLAPETVRITKNNLCILTFQNGATAADALRKINSSQLQFEGHPLKADFFHYKSNNPNNENWSLPRSVLYTTKDLSSADINEHIYATQKIKDGALLFFDSQENCEAFMKLHQQNSQMNSQNNTQINTQNNPAGTNPVNIQFNNQHTNNQYGNTSPYNSSQVYSKAKTDVVNEAFRQLEKRTIYADGFKDAGDHRNDILTLFQSKGKVIKLDVHNTRAVIVQYETEEARESAFELNHHVFQNTQSPLTILPYVEKRLQHREAGLVQINEFPPTITVSELSEEFKQFGKVLASSIAPTGFDENPYGFVLFESYEDAFEAKRISSSKYPNIFLYPPMKAAEAIFAFTEQQNSAPNNCLVIYDLPSSAQEPEIHAMVKGFGFIKSSYVLSDNNKSKAAYIYYTKPEDAVSAYIEMSKQNKKCDLLNGNVLESSIHTLKVTALPRSWAYRLLFVQGLPQFDFGTSNLRNQLLQFGANIESCFVRLYPPTGLPSGHAIILTREHQSSVMISNMLPQLIKGILVNYYESTGGYTQPDLQPSAGKTEQKYQIPPGNQKITPREWIKQFAGLNFPEFKQQIALTVDRMSIKDTHGLLNDYGSFINWIEGEIAKMKA</sequence>
<dbReference type="VEuPathDB" id="TrichDB:TRFO_06112"/>
<dbReference type="AlphaFoldDB" id="A0A1J4K2A1"/>
<protein>
    <recommendedName>
        <fullName evidence="5">RRM domain-containing protein</fullName>
    </recommendedName>
</protein>
<keyword evidence="2 3" id="KW-0694">RNA-binding</keyword>
<keyword evidence="7" id="KW-1185">Reference proteome</keyword>
<feature type="compositionally biased region" description="Polar residues" evidence="4">
    <location>
        <begin position="689"/>
        <end position="698"/>
    </location>
</feature>
<keyword evidence="1" id="KW-0677">Repeat</keyword>
<dbReference type="EMBL" id="MLAK01000771">
    <property type="protein sequence ID" value="OHT05098.1"/>
    <property type="molecule type" value="Genomic_DNA"/>
</dbReference>
<feature type="domain" description="RRM" evidence="5">
    <location>
        <begin position="41"/>
        <end position="117"/>
    </location>
</feature>
<name>A0A1J4K2A1_9EUKA</name>
<organism evidence="6 7">
    <name type="scientific">Tritrichomonas foetus</name>
    <dbReference type="NCBI Taxonomy" id="1144522"/>
    <lineage>
        <taxon>Eukaryota</taxon>
        <taxon>Metamonada</taxon>
        <taxon>Parabasalia</taxon>
        <taxon>Tritrichomonadida</taxon>
        <taxon>Tritrichomonadidae</taxon>
        <taxon>Tritrichomonas</taxon>
    </lineage>
</organism>
<dbReference type="PANTHER" id="PTHR24012">
    <property type="entry name" value="RNA BINDING PROTEIN"/>
    <property type="match status" value="1"/>
</dbReference>
<dbReference type="Gene3D" id="3.30.70.330">
    <property type="match status" value="4"/>
</dbReference>
<proteinExistence type="predicted"/>
<feature type="region of interest" description="Disordered" evidence="4">
    <location>
        <begin position="689"/>
        <end position="709"/>
    </location>
</feature>
<evidence type="ECO:0000313" key="6">
    <source>
        <dbReference type="EMBL" id="OHT05098.1"/>
    </source>
</evidence>
<dbReference type="GeneID" id="94827603"/>
<evidence type="ECO:0000256" key="4">
    <source>
        <dbReference type="SAM" id="MobiDB-lite"/>
    </source>
</evidence>
<dbReference type="SUPFAM" id="SSF54928">
    <property type="entry name" value="RNA-binding domain, RBD"/>
    <property type="match status" value="4"/>
</dbReference>
<dbReference type="PROSITE" id="PS50102">
    <property type="entry name" value="RRM"/>
    <property type="match status" value="2"/>
</dbReference>